<dbReference type="EMBL" id="JAPDRQ010000392">
    <property type="protein sequence ID" value="KAJ9650059.1"/>
    <property type="molecule type" value="Genomic_DNA"/>
</dbReference>
<evidence type="ECO:0000313" key="1">
    <source>
        <dbReference type="EMBL" id="KAJ9650059.1"/>
    </source>
</evidence>
<proteinExistence type="predicted"/>
<dbReference type="Proteomes" id="UP001172386">
    <property type="component" value="Unassembled WGS sequence"/>
</dbReference>
<gene>
    <name evidence="1" type="ORF">H2198_010621</name>
</gene>
<keyword evidence="2" id="KW-1185">Reference proteome</keyword>
<comment type="caution">
    <text evidence="1">The sequence shown here is derived from an EMBL/GenBank/DDBJ whole genome shotgun (WGS) entry which is preliminary data.</text>
</comment>
<reference evidence="1" key="1">
    <citation type="submission" date="2022-10" db="EMBL/GenBank/DDBJ databases">
        <title>Culturing micro-colonial fungi from biological soil crusts in the Mojave desert and describing Neophaeococcomyces mojavensis, and introducing the new genera and species Taxawa tesnikishii.</title>
        <authorList>
            <person name="Kurbessoian T."/>
            <person name="Stajich J.E."/>
        </authorList>
    </citation>
    <scope>NUCLEOTIDE SEQUENCE</scope>
    <source>
        <strain evidence="1">JES_112</strain>
    </source>
</reference>
<sequence length="1500" mass="164312">MAATTVEHMPSTPTHGHNGGYVFDADPDPGSQSYQHRFSRFDIEPLELGATASPSQAKRTIEAHLQETDRRLLDAQKLGNSLLKQREDLTSRLEEVEQLQDEAQIPADLRKRLADIEREHADVGKEVARALIGPKQKQDDAQLSDSGVFSSQATGSPTKVTAPSRRHRNQPSTRAGDLQFAADISTSLLAQVRQLQAAVAERDDTIKRFQAEREASDQDVLNYVQKIRALDESEQRYKDENWSLETQNHELSNTAKELHDKEKKLTASLGAVLAEKSRLQNDLDELILAHGKLTEEHTAARKAHDTEIHGLKRNVDVADTERQSLQDRIDELVSQNQELAKAVASRFRTKPVDQEGEVMDLHEETARAFDSADESPPPSPTKATPRHGGLESETLRSSLHHAHRMIQNLKGNIHREKTEKIELKRLLQEARDELEQRRGGDTSAAKRQKTKPDAFKKPARPDMLGGSRRARTDVELTDDDWEDQNVDTPSQTRFVNMLQPPDHNQQPLSDLSDAYHTANDTEGTFDTADERNTTESEAFMTGAESLAGDSTDELTETEDNASRTRRIAPGRVARESRVISTPGNRNSFVSTASASADELEDMQTPMQPSFTKFKLRNRTSYNQQATLPQDDTPESFRGRSLSQDSPATITAGQSPKIGEQTLFAELEGMGEFNSDTHSTPARSTLSSQHSTPAIPFTPSRSGVAVPFSVPRPVMVDSSTMTESWAVEPALASQGHNLEETPSETSKPVAADENARILLPAAELPLPPSVPASPIRKIDNSTQYTPQRGTAESPIRPGSSYITPPKTVWDEVHEPNTSTQSSAPVEVESGPIHQLGFSSVLFQGSEPILEPTMAVTKPTANLTFSPVLSQDMQPMSPTSVPEVTNIPRGLETPERGSTEERPQTAEKIVGGGLLASAAAVLGFSVGKHDEIPGTTEDNIGEPVESRPEMVDTATSPLKNISGNARRVQLDDDDLTSGILKATSSNDQSSQTMLTAEQLDEALKPRELTLANVPVIAPETGPIRRAPSSPSRYSARPTSRTREFAPIIEDPPITMPSSPPQRPSSASSTRTSSLVSQQHPPLPSDHKDAIAKANNQIGSPTKRENAALKAGGIMGPPIMPASAMRRPRTPNSSVRTPMGDSRAAGKRGTLSSQVSRRSSVSSFASELDERFNIRPDQQAASHGFEAGPGTDPRMIQAITQTMIGEFLWKYTRRAGSKEMSTTRHRRYFWVHPYTKTLYWSDQDPQTAGRSELKAKSVAIESVRVVSDDNPMPPGLHRKSLEVTTPGRIVKFTASTGQRHETWFNALSYLLHRSEPMEPTGTYAPNGNDITRDDLAEFSVNGYGARLVPNDNRMSMSSYNSRTTTGTGSNRVARQSLPVGIGSSNSQIGHGKGVQSSLTQGNSDTVRRSRADQPQVPDKDRTIRASSVSRISKMFGSVTGRTRSEAGQATPQNRSTAGESSIYDASVVSDGRKEEEEEEEARRRQEQYSNPGLEDVRACCDGE</sequence>
<evidence type="ECO:0000313" key="2">
    <source>
        <dbReference type="Proteomes" id="UP001172386"/>
    </source>
</evidence>
<accession>A0ACC2ZR21</accession>
<organism evidence="1 2">
    <name type="scientific">Neophaeococcomyces mojaviensis</name>
    <dbReference type="NCBI Taxonomy" id="3383035"/>
    <lineage>
        <taxon>Eukaryota</taxon>
        <taxon>Fungi</taxon>
        <taxon>Dikarya</taxon>
        <taxon>Ascomycota</taxon>
        <taxon>Pezizomycotina</taxon>
        <taxon>Eurotiomycetes</taxon>
        <taxon>Chaetothyriomycetidae</taxon>
        <taxon>Chaetothyriales</taxon>
        <taxon>Chaetothyriales incertae sedis</taxon>
        <taxon>Neophaeococcomyces</taxon>
    </lineage>
</organism>
<name>A0ACC2ZR21_9EURO</name>
<protein>
    <submittedName>
        <fullName evidence="1">Uncharacterized protein</fullName>
    </submittedName>
</protein>